<accession>A0A395GSJ1</accession>
<dbReference type="EMBL" id="KZ824453">
    <property type="protein sequence ID" value="RAK98550.1"/>
    <property type="molecule type" value="Genomic_DNA"/>
</dbReference>
<evidence type="ECO:0000313" key="2">
    <source>
        <dbReference type="Proteomes" id="UP000249402"/>
    </source>
</evidence>
<evidence type="ECO:0000313" key="1">
    <source>
        <dbReference type="EMBL" id="RAK98550.1"/>
    </source>
</evidence>
<gene>
    <name evidence="1" type="ORF">BO80DRAFT_361378</name>
</gene>
<dbReference type="AlphaFoldDB" id="A0A395GSJ1"/>
<dbReference type="OrthoDB" id="4126315at2759"/>
<dbReference type="GeneID" id="37220871"/>
<protein>
    <recommendedName>
        <fullName evidence="3">ABM domain-containing protein</fullName>
    </recommendedName>
</protein>
<dbReference type="SUPFAM" id="SSF54909">
    <property type="entry name" value="Dimeric alpha+beta barrel"/>
    <property type="match status" value="1"/>
</dbReference>
<evidence type="ECO:0008006" key="3">
    <source>
        <dbReference type="Google" id="ProtNLM"/>
    </source>
</evidence>
<dbReference type="Gene3D" id="3.30.70.100">
    <property type="match status" value="1"/>
</dbReference>
<dbReference type="InterPro" id="IPR011008">
    <property type="entry name" value="Dimeric_a/b-barrel"/>
</dbReference>
<dbReference type="RefSeq" id="XP_025572878.1">
    <property type="nucleotide sequence ID" value="XM_025716006.1"/>
</dbReference>
<reference evidence="1 2" key="1">
    <citation type="submission" date="2018-02" db="EMBL/GenBank/DDBJ databases">
        <title>The genomes of Aspergillus section Nigri reveals drivers in fungal speciation.</title>
        <authorList>
            <consortium name="DOE Joint Genome Institute"/>
            <person name="Vesth T.C."/>
            <person name="Nybo J."/>
            <person name="Theobald S."/>
            <person name="Brandl J."/>
            <person name="Frisvad J.C."/>
            <person name="Nielsen K.F."/>
            <person name="Lyhne E.K."/>
            <person name="Kogle M.E."/>
            <person name="Kuo A."/>
            <person name="Riley R."/>
            <person name="Clum A."/>
            <person name="Nolan M."/>
            <person name="Lipzen A."/>
            <person name="Salamov A."/>
            <person name="Henrissat B."/>
            <person name="Wiebenga A."/>
            <person name="De vries R.P."/>
            <person name="Grigoriev I.V."/>
            <person name="Mortensen U.H."/>
            <person name="Andersen M.R."/>
            <person name="Baker S.E."/>
        </authorList>
    </citation>
    <scope>NUCLEOTIDE SEQUENCE [LARGE SCALE GENOMIC DNA]</scope>
    <source>
        <strain evidence="1 2">CBS 121593</strain>
    </source>
</reference>
<proteinExistence type="predicted"/>
<keyword evidence="2" id="KW-1185">Reference proteome</keyword>
<dbReference type="VEuPathDB" id="FungiDB:BO80DRAFT_361378"/>
<organism evidence="1 2">
    <name type="scientific">Aspergillus ibericus CBS 121593</name>
    <dbReference type="NCBI Taxonomy" id="1448316"/>
    <lineage>
        <taxon>Eukaryota</taxon>
        <taxon>Fungi</taxon>
        <taxon>Dikarya</taxon>
        <taxon>Ascomycota</taxon>
        <taxon>Pezizomycotina</taxon>
        <taxon>Eurotiomycetes</taxon>
        <taxon>Eurotiomycetidae</taxon>
        <taxon>Eurotiales</taxon>
        <taxon>Aspergillaceae</taxon>
        <taxon>Aspergillus</taxon>
        <taxon>Aspergillus subgen. Circumdati</taxon>
    </lineage>
</organism>
<sequence length="100" mass="11816">MSSSPECTFFEVYQSAEGPGTLSWVENWSKSKEWFAEHRSYNQMTKAYYHEYMAVTTPMYVRPRKFKRMTRVAPYGMVKRSNGGPLWIERVRGCCVLPTW</sequence>
<name>A0A395GSJ1_9EURO</name>
<dbReference type="Proteomes" id="UP000249402">
    <property type="component" value="Unassembled WGS sequence"/>
</dbReference>